<accession>A0A1I7G8X6</accession>
<dbReference type="EMBL" id="FPCA01000001">
    <property type="protein sequence ID" value="SFU44811.1"/>
    <property type="molecule type" value="Genomic_DNA"/>
</dbReference>
<organism evidence="1 2">
    <name type="scientific">Pontibacter akesuensis</name>
    <dbReference type="NCBI Taxonomy" id="388950"/>
    <lineage>
        <taxon>Bacteria</taxon>
        <taxon>Pseudomonadati</taxon>
        <taxon>Bacteroidota</taxon>
        <taxon>Cytophagia</taxon>
        <taxon>Cytophagales</taxon>
        <taxon>Hymenobacteraceae</taxon>
        <taxon>Pontibacter</taxon>
    </lineage>
</organism>
<reference evidence="2" key="1">
    <citation type="submission" date="2016-10" db="EMBL/GenBank/DDBJ databases">
        <authorList>
            <person name="Varghese N."/>
        </authorList>
    </citation>
    <scope>NUCLEOTIDE SEQUENCE [LARGE SCALE GENOMIC DNA]</scope>
    <source>
        <strain evidence="2">DSM 18820</strain>
    </source>
</reference>
<dbReference type="Proteomes" id="UP000182491">
    <property type="component" value="Unassembled WGS sequence"/>
</dbReference>
<evidence type="ECO:0000313" key="1">
    <source>
        <dbReference type="EMBL" id="SFU44811.1"/>
    </source>
</evidence>
<evidence type="ECO:0000313" key="2">
    <source>
        <dbReference type="Proteomes" id="UP000182491"/>
    </source>
</evidence>
<gene>
    <name evidence="1" type="ORF">SAMN04487941_0821</name>
</gene>
<name>A0A1I7G8X6_9BACT</name>
<protein>
    <submittedName>
        <fullName evidence="1">Uncharacterized protein</fullName>
    </submittedName>
</protein>
<proteinExistence type="predicted"/>
<dbReference type="AlphaFoldDB" id="A0A1I7G8X6"/>
<keyword evidence="2" id="KW-1185">Reference proteome</keyword>
<sequence>MRLRVDDIKGPPILDSDFMFREHKIGSYYSKYGFSKRVKQLKRIIETDLNNIENFVQRWYKMHKRPIVTTWEGHQIEEV</sequence>